<feature type="compositionally biased region" description="Acidic residues" evidence="1">
    <location>
        <begin position="415"/>
        <end position="425"/>
    </location>
</feature>
<dbReference type="Pfam" id="PF10419">
    <property type="entry name" value="TFIIIC_sub6"/>
    <property type="match status" value="1"/>
</dbReference>
<feature type="region of interest" description="Disordered" evidence="1">
    <location>
        <begin position="68"/>
        <end position="134"/>
    </location>
</feature>
<evidence type="ECO:0000259" key="2">
    <source>
        <dbReference type="Pfam" id="PF10419"/>
    </source>
</evidence>
<sequence length="425" mass="45580">MADAATAAIQAAATATAAPSIPTDSADSDWEYEYSTTETETHLITLDLSVPEFVRQRDDVIVHNTRGGFRSWQNPMNMDDVRPFRGFGGDDSEDGGDGDGKALAEDSDREDTAPTNKGGAAAAKSAPPAPADEQDATEIQILDLHAAEPVIAYRGMLFKGTWSETIGTEMLFADRPQGEEPAPNQLAGVHLTDDIDVVGASSARIACTPTEMMPKAAGGVQKAVPAKGTAKAAKKGLGFVIPVSNNASVQRQQQASFLEQLMALKHRNGEADVVTVQALETKQNAIRNDALEVKRRARRETQLQVHQERRAKRLRGALDGIREGGGVAAAASAAADVQDTTMLDSPGAQGQPIRRRRTGPRRGRGRASDRSQISRVAGDDDLLAMSARAENDTSQNNVSNDRNDRNNDDGKYDELSSDEDYEDVE</sequence>
<dbReference type="EMBL" id="JAWCUI010000066">
    <property type="protein sequence ID" value="KAL1890037.1"/>
    <property type="molecule type" value="Genomic_DNA"/>
</dbReference>
<feature type="compositionally biased region" description="Basic and acidic residues" evidence="1">
    <location>
        <begin position="98"/>
        <end position="112"/>
    </location>
</feature>
<feature type="region of interest" description="Disordered" evidence="1">
    <location>
        <begin position="332"/>
        <end position="425"/>
    </location>
</feature>
<feature type="domain" description="Transcription factor TFIIIC triple barrel" evidence="2">
    <location>
        <begin position="37"/>
        <end position="212"/>
    </location>
</feature>
<dbReference type="InterPro" id="IPR019481">
    <property type="entry name" value="TFIIIC_triple_barrel"/>
</dbReference>
<evidence type="ECO:0000313" key="3">
    <source>
        <dbReference type="EMBL" id="KAL1890037.1"/>
    </source>
</evidence>
<feature type="compositionally biased region" description="Basic and acidic residues" evidence="1">
    <location>
        <begin position="401"/>
        <end position="414"/>
    </location>
</feature>
<evidence type="ECO:0000313" key="4">
    <source>
        <dbReference type="Proteomes" id="UP001583186"/>
    </source>
</evidence>
<reference evidence="3 4" key="1">
    <citation type="journal article" date="2024" name="IMA Fungus">
        <title>IMA Genome - F19 : A genome assembly and annotation guide to empower mycologists, including annotated draft genome sequences of Ceratocystis pirilliformis, Diaporthe australafricana, Fusarium ophioides, Paecilomyces lecythidis, and Sporothrix stenoceras.</title>
        <authorList>
            <person name="Aylward J."/>
            <person name="Wilson A.M."/>
            <person name="Visagie C.M."/>
            <person name="Spraker J."/>
            <person name="Barnes I."/>
            <person name="Buitendag C."/>
            <person name="Ceriani C."/>
            <person name="Del Mar Angel L."/>
            <person name="du Plessis D."/>
            <person name="Fuchs T."/>
            <person name="Gasser K."/>
            <person name="Kramer D."/>
            <person name="Li W."/>
            <person name="Munsamy K."/>
            <person name="Piso A."/>
            <person name="Price J.L."/>
            <person name="Sonnekus B."/>
            <person name="Thomas C."/>
            <person name="van der Nest A."/>
            <person name="van Dijk A."/>
            <person name="van Heerden A."/>
            <person name="van Vuuren N."/>
            <person name="Yilmaz N."/>
            <person name="Duong T.A."/>
            <person name="van der Merwe N.A."/>
            <person name="Wingfield M.J."/>
            <person name="Wingfield B.D."/>
        </authorList>
    </citation>
    <scope>NUCLEOTIDE SEQUENCE [LARGE SCALE GENOMIC DNA]</scope>
    <source>
        <strain evidence="3 4">CMW 5346</strain>
    </source>
</reference>
<dbReference type="Proteomes" id="UP001583186">
    <property type="component" value="Unassembled WGS sequence"/>
</dbReference>
<protein>
    <recommendedName>
        <fullName evidence="2">Transcription factor TFIIIC triple barrel domain-containing protein</fullName>
    </recommendedName>
</protein>
<proteinExistence type="predicted"/>
<keyword evidence="4" id="KW-1185">Reference proteome</keyword>
<dbReference type="Gene3D" id="2.60.40.4370">
    <property type="match status" value="1"/>
</dbReference>
<accession>A0ABR3YQ20</accession>
<name>A0ABR3YQ20_9PEZI</name>
<feature type="compositionally biased region" description="Basic residues" evidence="1">
    <location>
        <begin position="353"/>
        <end position="365"/>
    </location>
</feature>
<comment type="caution">
    <text evidence="3">The sequence shown here is derived from an EMBL/GenBank/DDBJ whole genome shotgun (WGS) entry which is preliminary data.</text>
</comment>
<evidence type="ECO:0000256" key="1">
    <source>
        <dbReference type="SAM" id="MobiDB-lite"/>
    </source>
</evidence>
<gene>
    <name evidence="3" type="ORF">Sste5346_008472</name>
</gene>
<organism evidence="3 4">
    <name type="scientific">Sporothrix stenoceras</name>
    <dbReference type="NCBI Taxonomy" id="5173"/>
    <lineage>
        <taxon>Eukaryota</taxon>
        <taxon>Fungi</taxon>
        <taxon>Dikarya</taxon>
        <taxon>Ascomycota</taxon>
        <taxon>Pezizomycotina</taxon>
        <taxon>Sordariomycetes</taxon>
        <taxon>Sordariomycetidae</taxon>
        <taxon>Ophiostomatales</taxon>
        <taxon>Ophiostomataceae</taxon>
        <taxon>Sporothrix</taxon>
    </lineage>
</organism>